<reference evidence="2 3" key="1">
    <citation type="submission" date="2020-06" db="EMBL/GenBank/DDBJ databases">
        <authorList>
            <person name="Criscuolo A."/>
        </authorList>
    </citation>
    <scope>NUCLEOTIDE SEQUENCE [LARGE SCALE GENOMIC DNA]</scope>
    <source>
        <strain evidence="3">CIP 110025</strain>
    </source>
</reference>
<feature type="chain" id="PRO_5028405719" description="Tetratricopeptide repeat protein" evidence="1">
    <location>
        <begin position="22"/>
        <end position="355"/>
    </location>
</feature>
<comment type="caution">
    <text evidence="2">The sequence shown here is derived from an EMBL/GenBank/DDBJ whole genome shotgun (WGS) entry which is preliminary data.</text>
</comment>
<dbReference type="AlphaFoldDB" id="A0A6V6ZCD9"/>
<evidence type="ECO:0000313" key="2">
    <source>
        <dbReference type="EMBL" id="CAD0009104.1"/>
    </source>
</evidence>
<organism evidence="2 3">
    <name type="scientific">Flavobacterium chungangense</name>
    <dbReference type="NCBI Taxonomy" id="554283"/>
    <lineage>
        <taxon>Bacteria</taxon>
        <taxon>Pseudomonadati</taxon>
        <taxon>Bacteroidota</taxon>
        <taxon>Flavobacteriia</taxon>
        <taxon>Flavobacteriales</taxon>
        <taxon>Flavobacteriaceae</taxon>
        <taxon>Flavobacterium</taxon>
    </lineage>
</organism>
<gene>
    <name evidence="2" type="ORF">FLACHUCJ7_04087</name>
</gene>
<accession>A0A6V6ZCD9</accession>
<name>A0A6V6ZCD9_9FLAO</name>
<keyword evidence="3" id="KW-1185">Reference proteome</keyword>
<proteinExistence type="predicted"/>
<sequence length="355" mass="41071">MNLKNTIKYFLLLFVSFKSFAQVKPQKVDLDKFSFNVNYQILPKKFVAFEKRVFSTETVVGNDFASYYPNVIALRNRVDLYGWKRGPRTSNVDVEVILKSFTLGEPKLETRIDESKDKNGVVVKTTYYFVTAKIEAKGSAIVKVKALLNESGKDEETVYPFDKDYVYKSNNEHVNPEVVKDLYKTQKTDFYNKNIIDYVDLVTYQTNNKVNKLYGFEPTTYSDNLWIIDSKDEEGAIQKEALEAVKVIFSKMTATAPIDEIVTEMNPLIEYFDSLKTKYTENDKSSKKIRYSAYYNLGRIYIHLDQPEKAIKEGEGLIANDYDKKDGKRIIEDANYDLENFKNSPLKSKHNPVLN</sequence>
<dbReference type="RefSeq" id="WP_031453444.1">
    <property type="nucleotide sequence ID" value="NZ_CAIJDO010000247.1"/>
</dbReference>
<protein>
    <recommendedName>
        <fullName evidence="4">Tetratricopeptide repeat protein</fullName>
    </recommendedName>
</protein>
<evidence type="ECO:0008006" key="4">
    <source>
        <dbReference type="Google" id="ProtNLM"/>
    </source>
</evidence>
<dbReference type="EMBL" id="CAIJDO010000247">
    <property type="protein sequence ID" value="CAD0009104.1"/>
    <property type="molecule type" value="Genomic_DNA"/>
</dbReference>
<dbReference type="Proteomes" id="UP000556700">
    <property type="component" value="Unassembled WGS sequence"/>
</dbReference>
<keyword evidence="1" id="KW-0732">Signal</keyword>
<evidence type="ECO:0000256" key="1">
    <source>
        <dbReference type="SAM" id="SignalP"/>
    </source>
</evidence>
<evidence type="ECO:0000313" key="3">
    <source>
        <dbReference type="Proteomes" id="UP000556700"/>
    </source>
</evidence>
<feature type="signal peptide" evidence="1">
    <location>
        <begin position="1"/>
        <end position="21"/>
    </location>
</feature>